<evidence type="ECO:0000313" key="3">
    <source>
        <dbReference type="Proteomes" id="UP000265768"/>
    </source>
</evidence>
<dbReference type="RefSeq" id="WP_119928645.1">
    <property type="nucleotide sequence ID" value="NZ_QZEY01000009.1"/>
</dbReference>
<sequence>MGAEAELIELMERAWEANRDGDAAFYDRFLADEVLSVSQWGVVDDRDAILKGFAENRNPYTRTDQSDHRVVWLDENNAVHSSRVEIDVLIGGTDEQTMRVYATSALTRRDGEWKCAVFQITPAP</sequence>
<keyword evidence="3" id="KW-1185">Reference proteome</keyword>
<dbReference type="OrthoDB" id="145388at2"/>
<protein>
    <submittedName>
        <fullName evidence="2">Nuclear transport factor 2 family protein</fullName>
    </submittedName>
</protein>
<name>A0A3A4AX53_9ACTN</name>
<organism evidence="2 3">
    <name type="scientific">Bailinhaonella thermotolerans</name>
    <dbReference type="NCBI Taxonomy" id="1070861"/>
    <lineage>
        <taxon>Bacteria</taxon>
        <taxon>Bacillati</taxon>
        <taxon>Actinomycetota</taxon>
        <taxon>Actinomycetes</taxon>
        <taxon>Streptosporangiales</taxon>
        <taxon>Streptosporangiaceae</taxon>
        <taxon>Bailinhaonella</taxon>
    </lineage>
</organism>
<evidence type="ECO:0000259" key="1">
    <source>
        <dbReference type="Pfam" id="PF14534"/>
    </source>
</evidence>
<feature type="domain" description="DUF4440" evidence="1">
    <location>
        <begin position="8"/>
        <end position="115"/>
    </location>
</feature>
<dbReference type="Proteomes" id="UP000265768">
    <property type="component" value="Unassembled WGS sequence"/>
</dbReference>
<evidence type="ECO:0000313" key="2">
    <source>
        <dbReference type="EMBL" id="RJL30497.1"/>
    </source>
</evidence>
<dbReference type="Gene3D" id="3.10.450.50">
    <property type="match status" value="1"/>
</dbReference>
<gene>
    <name evidence="2" type="ORF">D5H75_23340</name>
</gene>
<dbReference type="EMBL" id="QZEY01000009">
    <property type="protein sequence ID" value="RJL30497.1"/>
    <property type="molecule type" value="Genomic_DNA"/>
</dbReference>
<dbReference type="Pfam" id="PF14534">
    <property type="entry name" value="DUF4440"/>
    <property type="match status" value="1"/>
</dbReference>
<dbReference type="AlphaFoldDB" id="A0A3A4AX53"/>
<accession>A0A3A4AX53</accession>
<dbReference type="InterPro" id="IPR032710">
    <property type="entry name" value="NTF2-like_dom_sf"/>
</dbReference>
<dbReference type="InterPro" id="IPR027843">
    <property type="entry name" value="DUF4440"/>
</dbReference>
<dbReference type="SUPFAM" id="SSF54427">
    <property type="entry name" value="NTF2-like"/>
    <property type="match status" value="1"/>
</dbReference>
<comment type="caution">
    <text evidence="2">The sequence shown here is derived from an EMBL/GenBank/DDBJ whole genome shotgun (WGS) entry which is preliminary data.</text>
</comment>
<proteinExistence type="predicted"/>
<reference evidence="2 3" key="1">
    <citation type="submission" date="2018-09" db="EMBL/GenBank/DDBJ databases">
        <title>YIM 75507 draft genome.</title>
        <authorList>
            <person name="Tang S."/>
            <person name="Feng Y."/>
        </authorList>
    </citation>
    <scope>NUCLEOTIDE SEQUENCE [LARGE SCALE GENOMIC DNA]</scope>
    <source>
        <strain evidence="2 3">YIM 75507</strain>
    </source>
</reference>